<feature type="transmembrane region" description="Helical" evidence="7">
    <location>
        <begin position="211"/>
        <end position="232"/>
    </location>
</feature>
<keyword evidence="8" id="KW-0282">Flagellum</keyword>
<name>D5RM40_9PROT</name>
<keyword evidence="9" id="KW-1185">Reference proteome</keyword>
<feature type="transmembrane region" description="Helical" evidence="7">
    <location>
        <begin position="47"/>
        <end position="66"/>
    </location>
</feature>
<comment type="caution">
    <text evidence="7">Lacks conserved residue(s) required for the propagation of feature annotation.</text>
</comment>
<organism evidence="8 9">
    <name type="scientific">Pseudoroseomonas cervicalis ATCC 49957</name>
    <dbReference type="NCBI Taxonomy" id="525371"/>
    <lineage>
        <taxon>Bacteria</taxon>
        <taxon>Pseudomonadati</taxon>
        <taxon>Pseudomonadota</taxon>
        <taxon>Alphaproteobacteria</taxon>
        <taxon>Acetobacterales</taxon>
        <taxon>Roseomonadaceae</taxon>
        <taxon>Roseomonas</taxon>
    </lineage>
</organism>
<dbReference type="PANTHER" id="PTHR30161:SF1">
    <property type="entry name" value="FLAGELLAR BIOSYNTHESIS PROTEIN FLHA-RELATED"/>
    <property type="match status" value="1"/>
</dbReference>
<gene>
    <name evidence="7 8" type="primary">flhA</name>
    <name evidence="8" type="ORF">HMPREF0731_2151</name>
</gene>
<dbReference type="Gene3D" id="3.40.30.60">
    <property type="entry name" value="FHIPEP family, domain 1"/>
    <property type="match status" value="1"/>
</dbReference>
<keyword evidence="7" id="KW-0813">Transport</keyword>
<feature type="transmembrane region" description="Helical" evidence="7">
    <location>
        <begin position="252"/>
        <end position="270"/>
    </location>
</feature>
<evidence type="ECO:0000256" key="4">
    <source>
        <dbReference type="ARBA" id="ARBA00022692"/>
    </source>
</evidence>
<dbReference type="EMBL" id="ADVL01000349">
    <property type="protein sequence ID" value="EFH11630.1"/>
    <property type="molecule type" value="Genomic_DNA"/>
</dbReference>
<keyword evidence="4 7" id="KW-0812">Transmembrane</keyword>
<evidence type="ECO:0000256" key="7">
    <source>
        <dbReference type="RuleBase" id="RU364093"/>
    </source>
</evidence>
<dbReference type="GO" id="GO:0009306">
    <property type="term" value="P:protein secretion"/>
    <property type="evidence" value="ECO:0007669"/>
    <property type="project" value="InterPro"/>
</dbReference>
<evidence type="ECO:0000256" key="2">
    <source>
        <dbReference type="ARBA" id="ARBA00008835"/>
    </source>
</evidence>
<feature type="transmembrane region" description="Helical" evidence="7">
    <location>
        <begin position="110"/>
        <end position="139"/>
    </location>
</feature>
<keyword evidence="5 7" id="KW-1133">Transmembrane helix</keyword>
<dbReference type="PRINTS" id="PR00949">
    <property type="entry name" value="TYPE3IMAPROT"/>
</dbReference>
<dbReference type="PROSITE" id="PS00994">
    <property type="entry name" value="FHIPEP"/>
    <property type="match status" value="1"/>
</dbReference>
<dbReference type="PANTHER" id="PTHR30161">
    <property type="entry name" value="FLAGELLAR EXPORT PROTEIN, MEMBRANE FLHA SUBUNIT-RELATED"/>
    <property type="match status" value="1"/>
</dbReference>
<evidence type="ECO:0000313" key="8">
    <source>
        <dbReference type="EMBL" id="EFH11630.1"/>
    </source>
</evidence>
<dbReference type="GO" id="GO:0044780">
    <property type="term" value="P:bacterial-type flagellum assembly"/>
    <property type="evidence" value="ECO:0007669"/>
    <property type="project" value="InterPro"/>
</dbReference>
<feature type="transmembrane region" description="Helical" evidence="7">
    <location>
        <begin position="23"/>
        <end position="41"/>
    </location>
</feature>
<proteinExistence type="inferred from homology"/>
<dbReference type="InterPro" id="IPR042196">
    <property type="entry name" value="FHIPEP_4"/>
</dbReference>
<keyword evidence="8" id="KW-0966">Cell projection</keyword>
<dbReference type="RefSeq" id="WP_007004568.1">
    <property type="nucleotide sequence ID" value="NZ_GG770779.1"/>
</dbReference>
<dbReference type="InterPro" id="IPR006301">
    <property type="entry name" value="FlhA"/>
</dbReference>
<keyword evidence="6 7" id="KW-0472">Membrane</keyword>
<keyword evidence="3 7" id="KW-1003">Cell membrane</keyword>
<dbReference type="AlphaFoldDB" id="D5RM40"/>
<dbReference type="Gene3D" id="3.40.50.12790">
    <property type="entry name" value="FHIPEP family, domain 4"/>
    <property type="match status" value="1"/>
</dbReference>
<comment type="similarity">
    <text evidence="2 7">Belongs to the FHIPEP (flagella/HR/invasion proteins export pore) family.</text>
</comment>
<evidence type="ECO:0000256" key="1">
    <source>
        <dbReference type="ARBA" id="ARBA00004651"/>
    </source>
</evidence>
<evidence type="ECO:0000256" key="6">
    <source>
        <dbReference type="ARBA" id="ARBA00023136"/>
    </source>
</evidence>
<keyword evidence="7" id="KW-0653">Protein transport</keyword>
<dbReference type="InterPro" id="IPR025505">
    <property type="entry name" value="FHIPEP_CS"/>
</dbReference>
<dbReference type="Pfam" id="PF00771">
    <property type="entry name" value="FHIPEP"/>
    <property type="match status" value="1"/>
</dbReference>
<dbReference type="HOGENOM" id="CLU_015346_3_0_5"/>
<dbReference type="Gene3D" id="1.10.8.540">
    <property type="entry name" value="FHIPEP family, domain 3"/>
    <property type="match status" value="1"/>
</dbReference>
<dbReference type="InterPro" id="IPR042193">
    <property type="entry name" value="FHIPEP_3"/>
</dbReference>
<dbReference type="InterPro" id="IPR001712">
    <property type="entry name" value="T3SS_FHIPEP"/>
</dbReference>
<dbReference type="PIRSF" id="PIRSF005419">
    <property type="entry name" value="FlhA"/>
    <property type="match status" value="1"/>
</dbReference>
<keyword evidence="8" id="KW-0969">Cilium</keyword>
<evidence type="ECO:0000256" key="3">
    <source>
        <dbReference type="ARBA" id="ARBA00022475"/>
    </source>
</evidence>
<dbReference type="NCBIfam" id="TIGR01398">
    <property type="entry name" value="FlhA"/>
    <property type="match status" value="1"/>
</dbReference>
<comment type="caution">
    <text evidence="8">The sequence shown here is derived from an EMBL/GenBank/DDBJ whole genome shotgun (WGS) entry which is preliminary data.</text>
</comment>
<dbReference type="OrthoDB" id="9759185at2"/>
<sequence length="697" mass="73231">MAGRGFAFALPAPLRGLRLGTDVTLALGVVALMMVMLVPLPVVLLDLGLAISITASVLVLMVALLLQRPLDFTSFPTLLLLTTLLRLALNVATTRAVLSHGHEGVGAAGGVISAFGAFLMGGDVVIGLVVFAILLLVNFMVVTKGSGRIAEVAARFSLDAMPGKQMAIDADLSSGLIEEGEARRRRRELEEESSFFGAMDGAAKFVRGDAIAGLIVTGINLLGGLAVGLGRHGMSFGDAVETFATLTVGDGLVSQIPALLISVAAGIVVTKGATEGRADQMLAGQLGTASKPLAIAAGSALLLAAMPGMPALPFLGLAGAAGGLAFVRHRTERSNAIAAARPKPPPPKPVNEEAPVAEALKLDLLRLEIGYGLLSLASGDQPRLTEQIRALRKSFAQEMGFVLPSVRVQDNMQLAPYAYLVRVKEVEAARGEVKPPMLLAIDPTGKLPPFPGEKCQEPAFGLPALWIEERLREQALARGCTVVDAAGVLVTHLTEVVRENMADLLSHAETRRLLEGLPDDNKRLVADLIPAQASIGTVQRVLQTLLAERVSIRDLPTILEGIQEATAGGVPRGLTTIVATVRARLARQLTEAARGPQGDVPLLTLGAEWEAAFAEALIGPPEEKQLALAPSRVNEFAQRLRQALDRAGNAGDMPALVCSGGIRPHVRAVVERFRPSTTVLAQAEIHPRARIRVLGSV</sequence>
<evidence type="ECO:0000313" key="9">
    <source>
        <dbReference type="Proteomes" id="UP000005324"/>
    </source>
</evidence>
<dbReference type="GO" id="GO:0005886">
    <property type="term" value="C:plasma membrane"/>
    <property type="evidence" value="ECO:0007669"/>
    <property type="project" value="UniProtKB-SubCell"/>
</dbReference>
<comment type="subcellular location">
    <subcellularLocation>
        <location evidence="1 7">Cell membrane</location>
        <topology evidence="1 7">Multi-pass membrane protein</topology>
    </subcellularLocation>
</comment>
<dbReference type="Proteomes" id="UP000005324">
    <property type="component" value="Unassembled WGS sequence"/>
</dbReference>
<keyword evidence="7" id="KW-1005">Bacterial flagellum biogenesis</keyword>
<accession>D5RM40</accession>
<keyword evidence="7" id="KW-1006">Bacterial flagellum protein export</keyword>
<evidence type="ECO:0000256" key="5">
    <source>
        <dbReference type="ARBA" id="ARBA00022989"/>
    </source>
</evidence>
<dbReference type="InterPro" id="IPR042194">
    <property type="entry name" value="FHIPEP_1"/>
</dbReference>
<protein>
    <recommendedName>
        <fullName evidence="7">Flagellar biosynthesis protein FlhA</fullName>
    </recommendedName>
</protein>
<comment type="function">
    <text evidence="7">Required for formation of the rod structure of the flagellar apparatus. Together with FliI and FliH, may constitute the export apparatus of flagellin.</text>
</comment>
<reference evidence="8 9" key="1">
    <citation type="submission" date="2010-04" db="EMBL/GenBank/DDBJ databases">
        <authorList>
            <person name="Qin X."/>
            <person name="Bachman B."/>
            <person name="Battles P."/>
            <person name="Bell A."/>
            <person name="Bess C."/>
            <person name="Bickham C."/>
            <person name="Chaboub L."/>
            <person name="Chen D."/>
            <person name="Coyle M."/>
            <person name="Deiros D.R."/>
            <person name="Dinh H."/>
            <person name="Forbes L."/>
            <person name="Fowler G."/>
            <person name="Francisco L."/>
            <person name="Fu Q."/>
            <person name="Gubbala S."/>
            <person name="Hale W."/>
            <person name="Han Y."/>
            <person name="Hemphill L."/>
            <person name="Highlander S.K."/>
            <person name="Hirani K."/>
            <person name="Hogues M."/>
            <person name="Jackson L."/>
            <person name="Jakkamsetti A."/>
            <person name="Javaid M."/>
            <person name="Jiang H."/>
            <person name="Korchina V."/>
            <person name="Kovar C."/>
            <person name="Lara F."/>
            <person name="Lee S."/>
            <person name="Mata R."/>
            <person name="Mathew T."/>
            <person name="Moen C."/>
            <person name="Morales K."/>
            <person name="Munidasa M."/>
            <person name="Nazareth L."/>
            <person name="Ngo R."/>
            <person name="Nguyen L."/>
            <person name="Okwuonu G."/>
            <person name="Ongeri F."/>
            <person name="Patil S."/>
            <person name="Petrosino J."/>
            <person name="Pham C."/>
            <person name="Pham P."/>
            <person name="Pu L.-L."/>
            <person name="Puazo M."/>
            <person name="Raj R."/>
            <person name="Reid J."/>
            <person name="Rouhana J."/>
            <person name="Saada N."/>
            <person name="Shang Y."/>
            <person name="Simmons D."/>
            <person name="Thornton R."/>
            <person name="Warren J."/>
            <person name="Weissenberger G."/>
            <person name="Zhang J."/>
            <person name="Zhang L."/>
            <person name="Zhou C."/>
            <person name="Zhu D."/>
            <person name="Muzny D."/>
            <person name="Worley K."/>
            <person name="Gibbs R."/>
        </authorList>
    </citation>
    <scope>NUCLEOTIDE SEQUENCE [LARGE SCALE GENOMIC DNA]</scope>
    <source>
        <strain evidence="8 9">ATCC 49957</strain>
    </source>
</reference>